<organism evidence="1 2">
    <name type="scientific">Stutzerimonas kunmingensis</name>
    <dbReference type="NCBI Taxonomy" id="1211807"/>
    <lineage>
        <taxon>Bacteria</taxon>
        <taxon>Pseudomonadati</taxon>
        <taxon>Pseudomonadota</taxon>
        <taxon>Gammaproteobacteria</taxon>
        <taxon>Pseudomonadales</taxon>
        <taxon>Pseudomonadaceae</taxon>
        <taxon>Stutzerimonas</taxon>
    </lineage>
</organism>
<name>A0A9X1N412_9GAMM</name>
<evidence type="ECO:0000313" key="1">
    <source>
        <dbReference type="EMBL" id="MCD1608613.1"/>
    </source>
</evidence>
<accession>A0A9X1N412</accession>
<dbReference type="RefSeq" id="WP_230697691.1">
    <property type="nucleotide sequence ID" value="NZ_JAINWF010000006.1"/>
</dbReference>
<protein>
    <submittedName>
        <fullName evidence="1">Uncharacterized protein</fullName>
    </submittedName>
</protein>
<proteinExistence type="predicted"/>
<reference evidence="1" key="1">
    <citation type="submission" date="2021-08" db="EMBL/GenBank/DDBJ databases">
        <title>Isolation and characterization of neutrophilic mixotrophic iron-oxidizing bacteria from deep-sea hydrothermal vents.</title>
        <authorList>
            <person name="He Y."/>
        </authorList>
    </citation>
    <scope>NUCLEOTIDE SEQUENCE</scope>
    <source>
        <strain evidence="1">IOP_13</strain>
    </source>
</reference>
<evidence type="ECO:0000313" key="2">
    <source>
        <dbReference type="Proteomes" id="UP001138989"/>
    </source>
</evidence>
<keyword evidence="2" id="KW-1185">Reference proteome</keyword>
<gene>
    <name evidence="1" type="ORF">K7H17_12120</name>
</gene>
<dbReference type="Proteomes" id="UP001138989">
    <property type="component" value="Unassembled WGS sequence"/>
</dbReference>
<dbReference type="AlphaFoldDB" id="A0A9X1N412"/>
<dbReference type="EMBL" id="JAINWF010000006">
    <property type="protein sequence ID" value="MCD1608613.1"/>
    <property type="molecule type" value="Genomic_DNA"/>
</dbReference>
<comment type="caution">
    <text evidence="1">The sequence shown here is derived from an EMBL/GenBank/DDBJ whole genome shotgun (WGS) entry which is preliminary data.</text>
</comment>
<sequence>MSREIRDIIFTAVAEQDFRLLESLELDQPQLLSLHMQLPALLSDIRAIDEPRFTESKRKTLRALAKLIGPFNVICRATKMPIIDDTELLSELLCAKKYSDAEMSELRSRVLKAARAGQKEVCKVMVPWCGLGDADMYEVWEASYVFDGKGDDFVFDVMLGSGAVGRVLRDARRGSISISEAFLRHFHVHVSVDEKESILKAVLKVRK</sequence>